<evidence type="ECO:0000313" key="5">
    <source>
        <dbReference type="Proteomes" id="UP000460290"/>
    </source>
</evidence>
<feature type="chain" id="PRO_5032391276" evidence="2">
    <location>
        <begin position="24"/>
        <end position="202"/>
    </location>
</feature>
<dbReference type="InterPro" id="IPR011250">
    <property type="entry name" value="OMP/PagP_B-barrel"/>
</dbReference>
<organism evidence="4 5">
    <name type="scientific">Pontixanthobacter aestiaquae</name>
    <dbReference type="NCBI Taxonomy" id="1509367"/>
    <lineage>
        <taxon>Bacteria</taxon>
        <taxon>Pseudomonadati</taxon>
        <taxon>Pseudomonadota</taxon>
        <taxon>Alphaproteobacteria</taxon>
        <taxon>Sphingomonadales</taxon>
        <taxon>Erythrobacteraceae</taxon>
        <taxon>Pontixanthobacter</taxon>
    </lineage>
</organism>
<dbReference type="RefSeq" id="WP_160614175.1">
    <property type="nucleotide sequence ID" value="NZ_JAUFQM010000001.1"/>
</dbReference>
<dbReference type="EMBL" id="WTYZ01000001">
    <property type="protein sequence ID" value="MXO83865.1"/>
    <property type="molecule type" value="Genomic_DNA"/>
</dbReference>
<sequence length="202" mass="20712">MRKIGLTLTAAAIAVVGATPALAQDSDDATGARVAIITGIDSVNIEDGSEEDILYGVTAGYDFDLGGAVVGIEAEYADSSVGASDTNVLIAGDRVEIGAERDLYVGVRVGASLGGGGIVYAKGGYTNARIGSEYDDGTTLVELADDLDGFRLGVGAEFPLGESAFVRGEYRYSDYGELRIGGALTGLDLSRHQGVVGVGFKF</sequence>
<evidence type="ECO:0000313" key="4">
    <source>
        <dbReference type="EMBL" id="MXO83865.1"/>
    </source>
</evidence>
<dbReference type="OrthoDB" id="8222426at2"/>
<proteinExistence type="predicted"/>
<keyword evidence="5" id="KW-1185">Reference proteome</keyword>
<dbReference type="Proteomes" id="UP000460290">
    <property type="component" value="Unassembled WGS sequence"/>
</dbReference>
<dbReference type="AlphaFoldDB" id="A0A844Z7H9"/>
<feature type="signal peptide" evidence="2">
    <location>
        <begin position="1"/>
        <end position="23"/>
    </location>
</feature>
<protein>
    <submittedName>
        <fullName evidence="4">Outer membrane beta-barrel protein</fullName>
    </submittedName>
</protein>
<name>A0A844Z7H9_9SPHN</name>
<comment type="caution">
    <text evidence="4">The sequence shown here is derived from an EMBL/GenBank/DDBJ whole genome shotgun (WGS) entry which is preliminary data.</text>
</comment>
<evidence type="ECO:0000256" key="1">
    <source>
        <dbReference type="ARBA" id="ARBA00022729"/>
    </source>
</evidence>
<gene>
    <name evidence="4" type="ORF">GRI35_10865</name>
</gene>
<keyword evidence="1 2" id="KW-0732">Signal</keyword>
<dbReference type="Gene3D" id="2.40.160.20">
    <property type="match status" value="1"/>
</dbReference>
<feature type="domain" description="Outer membrane protein beta-barrel" evidence="3">
    <location>
        <begin position="12"/>
        <end position="202"/>
    </location>
</feature>
<accession>A0A844Z7H9</accession>
<dbReference type="Pfam" id="PF13505">
    <property type="entry name" value="OMP_b-brl"/>
    <property type="match status" value="1"/>
</dbReference>
<dbReference type="InterPro" id="IPR027385">
    <property type="entry name" value="Beta-barrel_OMP"/>
</dbReference>
<dbReference type="SUPFAM" id="SSF56925">
    <property type="entry name" value="OMPA-like"/>
    <property type="match status" value="1"/>
</dbReference>
<reference evidence="4 5" key="1">
    <citation type="submission" date="2019-12" db="EMBL/GenBank/DDBJ databases">
        <title>Genomic-based taxomic classification of the family Erythrobacteraceae.</title>
        <authorList>
            <person name="Xu L."/>
        </authorList>
    </citation>
    <scope>NUCLEOTIDE SEQUENCE [LARGE SCALE GENOMIC DNA]</scope>
    <source>
        <strain evidence="4 5">KCTC 42006</strain>
    </source>
</reference>
<evidence type="ECO:0000259" key="3">
    <source>
        <dbReference type="Pfam" id="PF13505"/>
    </source>
</evidence>
<evidence type="ECO:0000256" key="2">
    <source>
        <dbReference type="SAM" id="SignalP"/>
    </source>
</evidence>